<evidence type="ECO:0000313" key="4">
    <source>
        <dbReference type="Proteomes" id="UP001497623"/>
    </source>
</evidence>
<sequence length="130" mass="13267">MKIISLCLASLVALSAGAPAKLGGEEALAQVIRDDSIAPVGAIYSTDVETDNGIRISEQGSAGSAGQSNQQGSYSYVAPDGTNVEVSYLCDELGCQYQSPFLPVAPAAPPHVAELLAIAAEQRAAGITFV</sequence>
<feature type="signal peptide" evidence="2">
    <location>
        <begin position="1"/>
        <end position="17"/>
    </location>
</feature>
<reference evidence="3 4" key="1">
    <citation type="submission" date="2024-05" db="EMBL/GenBank/DDBJ databases">
        <authorList>
            <person name="Wallberg A."/>
        </authorList>
    </citation>
    <scope>NUCLEOTIDE SEQUENCE [LARGE SCALE GENOMIC DNA]</scope>
</reference>
<evidence type="ECO:0000313" key="3">
    <source>
        <dbReference type="EMBL" id="CAL4066135.1"/>
    </source>
</evidence>
<protein>
    <submittedName>
        <fullName evidence="3">Uncharacterized protein</fullName>
    </submittedName>
</protein>
<gene>
    <name evidence="3" type="ORF">MNOR_LOCUS5382</name>
</gene>
<dbReference type="EMBL" id="CAXKWB010002071">
    <property type="protein sequence ID" value="CAL4066135.1"/>
    <property type="molecule type" value="Genomic_DNA"/>
</dbReference>
<proteinExistence type="predicted"/>
<evidence type="ECO:0000256" key="2">
    <source>
        <dbReference type="SAM" id="SignalP"/>
    </source>
</evidence>
<evidence type="ECO:0000256" key="1">
    <source>
        <dbReference type="PROSITE-ProRule" id="PRU00497"/>
    </source>
</evidence>
<name>A0AAV2PW64_MEGNR</name>
<dbReference type="InterPro" id="IPR000618">
    <property type="entry name" value="Insect_cuticle"/>
</dbReference>
<keyword evidence="4" id="KW-1185">Reference proteome</keyword>
<dbReference type="Proteomes" id="UP001497623">
    <property type="component" value="Unassembled WGS sequence"/>
</dbReference>
<feature type="chain" id="PRO_5043674095" evidence="2">
    <location>
        <begin position="18"/>
        <end position="130"/>
    </location>
</feature>
<organism evidence="3 4">
    <name type="scientific">Meganyctiphanes norvegica</name>
    <name type="common">Northern krill</name>
    <name type="synonym">Thysanopoda norvegica</name>
    <dbReference type="NCBI Taxonomy" id="48144"/>
    <lineage>
        <taxon>Eukaryota</taxon>
        <taxon>Metazoa</taxon>
        <taxon>Ecdysozoa</taxon>
        <taxon>Arthropoda</taxon>
        <taxon>Crustacea</taxon>
        <taxon>Multicrustacea</taxon>
        <taxon>Malacostraca</taxon>
        <taxon>Eumalacostraca</taxon>
        <taxon>Eucarida</taxon>
        <taxon>Euphausiacea</taxon>
        <taxon>Euphausiidae</taxon>
        <taxon>Meganyctiphanes</taxon>
    </lineage>
</organism>
<keyword evidence="1" id="KW-0193">Cuticle</keyword>
<dbReference type="PROSITE" id="PS51155">
    <property type="entry name" value="CHIT_BIND_RR_2"/>
    <property type="match status" value="1"/>
</dbReference>
<dbReference type="GO" id="GO:0042302">
    <property type="term" value="F:structural constituent of cuticle"/>
    <property type="evidence" value="ECO:0007669"/>
    <property type="project" value="UniProtKB-UniRule"/>
</dbReference>
<dbReference type="Pfam" id="PF00379">
    <property type="entry name" value="Chitin_bind_4"/>
    <property type="match status" value="1"/>
</dbReference>
<comment type="caution">
    <text evidence="3">The sequence shown here is derived from an EMBL/GenBank/DDBJ whole genome shotgun (WGS) entry which is preliminary data.</text>
</comment>
<keyword evidence="2" id="KW-0732">Signal</keyword>
<accession>A0AAV2PW64</accession>
<dbReference type="AlphaFoldDB" id="A0AAV2PW64"/>